<name>A0A834LN02_RHOSS</name>
<evidence type="ECO:0000259" key="3">
    <source>
        <dbReference type="PROSITE" id="PS50222"/>
    </source>
</evidence>
<dbReference type="CDD" id="cd00051">
    <property type="entry name" value="EFh"/>
    <property type="match status" value="1"/>
</dbReference>
<dbReference type="EMBL" id="WJXA01000005">
    <property type="protein sequence ID" value="KAF7142886.1"/>
    <property type="molecule type" value="Genomic_DNA"/>
</dbReference>
<dbReference type="PROSITE" id="PS50222">
    <property type="entry name" value="EF_HAND_2"/>
    <property type="match status" value="2"/>
</dbReference>
<evidence type="ECO:0000313" key="5">
    <source>
        <dbReference type="Proteomes" id="UP000626092"/>
    </source>
</evidence>
<dbReference type="SUPFAM" id="SSF47473">
    <property type="entry name" value="EF-hand"/>
    <property type="match status" value="1"/>
</dbReference>
<evidence type="ECO:0000256" key="1">
    <source>
        <dbReference type="ARBA" id="ARBA00022837"/>
    </source>
</evidence>
<keyword evidence="1" id="KW-0106">Calcium</keyword>
<dbReference type="Proteomes" id="UP000626092">
    <property type="component" value="Unassembled WGS sequence"/>
</dbReference>
<dbReference type="GO" id="GO:0005509">
    <property type="term" value="F:calcium ion binding"/>
    <property type="evidence" value="ECO:0007669"/>
    <property type="project" value="InterPro"/>
</dbReference>
<protein>
    <recommendedName>
        <fullName evidence="3">EF-hand domain-containing protein</fullName>
    </recommendedName>
</protein>
<dbReference type="PROSITE" id="PS00018">
    <property type="entry name" value="EF_HAND_1"/>
    <property type="match status" value="1"/>
</dbReference>
<dbReference type="InterPro" id="IPR011992">
    <property type="entry name" value="EF-hand-dom_pair"/>
</dbReference>
<dbReference type="SMART" id="SM00054">
    <property type="entry name" value="EFh"/>
    <property type="match status" value="2"/>
</dbReference>
<dbReference type="Pfam" id="PF13499">
    <property type="entry name" value="EF-hand_7"/>
    <property type="match status" value="1"/>
</dbReference>
<dbReference type="AlphaFoldDB" id="A0A834LN02"/>
<accession>A0A834LN02</accession>
<keyword evidence="5" id="KW-1185">Reference proteome</keyword>
<dbReference type="Gene3D" id="1.10.238.10">
    <property type="entry name" value="EF-hand"/>
    <property type="match status" value="1"/>
</dbReference>
<evidence type="ECO:0000256" key="2">
    <source>
        <dbReference type="SAM" id="MobiDB-lite"/>
    </source>
</evidence>
<organism evidence="4 5">
    <name type="scientific">Rhododendron simsii</name>
    <name type="common">Sims's rhododendron</name>
    <dbReference type="NCBI Taxonomy" id="118357"/>
    <lineage>
        <taxon>Eukaryota</taxon>
        <taxon>Viridiplantae</taxon>
        <taxon>Streptophyta</taxon>
        <taxon>Embryophyta</taxon>
        <taxon>Tracheophyta</taxon>
        <taxon>Spermatophyta</taxon>
        <taxon>Magnoliopsida</taxon>
        <taxon>eudicotyledons</taxon>
        <taxon>Gunneridae</taxon>
        <taxon>Pentapetalae</taxon>
        <taxon>asterids</taxon>
        <taxon>Ericales</taxon>
        <taxon>Ericaceae</taxon>
        <taxon>Ericoideae</taxon>
        <taxon>Rhodoreae</taxon>
        <taxon>Rhododendron</taxon>
    </lineage>
</organism>
<reference evidence="4" key="1">
    <citation type="submission" date="2019-11" db="EMBL/GenBank/DDBJ databases">
        <authorList>
            <person name="Liu Y."/>
            <person name="Hou J."/>
            <person name="Li T.-Q."/>
            <person name="Guan C.-H."/>
            <person name="Wu X."/>
            <person name="Wu H.-Z."/>
            <person name="Ling F."/>
            <person name="Zhang R."/>
            <person name="Shi X.-G."/>
            <person name="Ren J.-P."/>
            <person name="Chen E.-F."/>
            <person name="Sun J.-M."/>
        </authorList>
    </citation>
    <scope>NUCLEOTIDE SEQUENCE</scope>
    <source>
        <strain evidence="4">Adult_tree_wgs_1</strain>
        <tissue evidence="4">Leaves</tissue>
    </source>
</reference>
<sequence length="143" mass="15882">MQANNAYWKYVLGKTSRIYILDNAIQQHSLTSLGDMDEVQKVFNKFDTNSDGKISVSELHSVFKALSVDVGTSSTDRTDVVTEIDKDGDCAIDLEEFADLHRCGGSKSNNDKARTFKHHEHSQTIHRDNSPVLASTSADHSPQ</sequence>
<feature type="domain" description="EF-hand" evidence="3">
    <location>
        <begin position="34"/>
        <end position="69"/>
    </location>
</feature>
<dbReference type="OrthoDB" id="26525at2759"/>
<dbReference type="InterPro" id="IPR018247">
    <property type="entry name" value="EF_Hand_1_Ca_BS"/>
</dbReference>
<feature type="compositionally biased region" description="Polar residues" evidence="2">
    <location>
        <begin position="132"/>
        <end position="143"/>
    </location>
</feature>
<comment type="caution">
    <text evidence="4">The sequence shown here is derived from an EMBL/GenBank/DDBJ whole genome shotgun (WGS) entry which is preliminary data.</text>
</comment>
<dbReference type="InterPro" id="IPR002048">
    <property type="entry name" value="EF_hand_dom"/>
</dbReference>
<feature type="region of interest" description="Disordered" evidence="2">
    <location>
        <begin position="103"/>
        <end position="143"/>
    </location>
</feature>
<evidence type="ECO:0000313" key="4">
    <source>
        <dbReference type="EMBL" id="KAF7142886.1"/>
    </source>
</evidence>
<proteinExistence type="predicted"/>
<gene>
    <name evidence="4" type="ORF">RHSIM_Rhsim05G0120300</name>
</gene>
<feature type="domain" description="EF-hand" evidence="3">
    <location>
        <begin position="72"/>
        <end position="107"/>
    </location>
</feature>